<organism evidence="1 2">
    <name type="scientific">Trifolium medium</name>
    <dbReference type="NCBI Taxonomy" id="97028"/>
    <lineage>
        <taxon>Eukaryota</taxon>
        <taxon>Viridiplantae</taxon>
        <taxon>Streptophyta</taxon>
        <taxon>Embryophyta</taxon>
        <taxon>Tracheophyta</taxon>
        <taxon>Spermatophyta</taxon>
        <taxon>Magnoliopsida</taxon>
        <taxon>eudicotyledons</taxon>
        <taxon>Gunneridae</taxon>
        <taxon>Pentapetalae</taxon>
        <taxon>rosids</taxon>
        <taxon>fabids</taxon>
        <taxon>Fabales</taxon>
        <taxon>Fabaceae</taxon>
        <taxon>Papilionoideae</taxon>
        <taxon>50 kb inversion clade</taxon>
        <taxon>NPAAA clade</taxon>
        <taxon>Hologalegina</taxon>
        <taxon>IRL clade</taxon>
        <taxon>Trifolieae</taxon>
        <taxon>Trifolium</taxon>
    </lineage>
</organism>
<comment type="caution">
    <text evidence="1">The sequence shown here is derived from an EMBL/GenBank/DDBJ whole genome shotgun (WGS) entry which is preliminary data.</text>
</comment>
<protein>
    <submittedName>
        <fullName evidence="1">Uncharacterized protein</fullName>
    </submittedName>
</protein>
<reference evidence="1 2" key="1">
    <citation type="journal article" date="2018" name="Front. Plant Sci.">
        <title>Red Clover (Trifolium pratense) and Zigzag Clover (T. medium) - A Picture of Genomic Similarities and Differences.</title>
        <authorList>
            <person name="Dluhosova J."/>
            <person name="Istvanek J."/>
            <person name="Nedelnik J."/>
            <person name="Repkova J."/>
        </authorList>
    </citation>
    <scope>NUCLEOTIDE SEQUENCE [LARGE SCALE GENOMIC DNA]</scope>
    <source>
        <strain evidence="2">cv. 10/8</strain>
        <tissue evidence="1">Leaf</tissue>
    </source>
</reference>
<sequence>MKGRSFWVPWRALARVSEVVATSRWSSLSDHTRTGK</sequence>
<dbReference type="AlphaFoldDB" id="A0A392RB87"/>
<proteinExistence type="predicted"/>
<dbReference type="EMBL" id="LXQA010199054">
    <property type="protein sequence ID" value="MCI32825.1"/>
    <property type="molecule type" value="Genomic_DNA"/>
</dbReference>
<accession>A0A392RB87</accession>
<name>A0A392RB87_9FABA</name>
<keyword evidence="2" id="KW-1185">Reference proteome</keyword>
<feature type="non-terminal residue" evidence="1">
    <location>
        <position position="36"/>
    </location>
</feature>
<evidence type="ECO:0000313" key="1">
    <source>
        <dbReference type="EMBL" id="MCI32825.1"/>
    </source>
</evidence>
<dbReference type="Proteomes" id="UP000265520">
    <property type="component" value="Unassembled WGS sequence"/>
</dbReference>
<evidence type="ECO:0000313" key="2">
    <source>
        <dbReference type="Proteomes" id="UP000265520"/>
    </source>
</evidence>